<gene>
    <name evidence="4" type="ORF">ENV30_01885</name>
</gene>
<protein>
    <submittedName>
        <fullName evidence="4">Branched-chain amino acid ABC transporter substrate-binding protein</fullName>
    </submittedName>
</protein>
<dbReference type="PANTHER" id="PTHR47151:SF2">
    <property type="entry name" value="AMINO ACID BINDING PROTEIN"/>
    <property type="match status" value="1"/>
</dbReference>
<dbReference type="InterPro" id="IPR028081">
    <property type="entry name" value="Leu-bd"/>
</dbReference>
<accession>A0A7V3YFC1</accession>
<organism evidence="4">
    <name type="scientific">Candidatus Caldatribacterium californiense</name>
    <dbReference type="NCBI Taxonomy" id="1454726"/>
    <lineage>
        <taxon>Bacteria</taxon>
        <taxon>Pseudomonadati</taxon>
        <taxon>Atribacterota</taxon>
        <taxon>Atribacteria</taxon>
        <taxon>Atribacterales</taxon>
        <taxon>Candidatus Caldatribacteriaceae</taxon>
        <taxon>Candidatus Caldatribacterium</taxon>
    </lineage>
</organism>
<dbReference type="EMBL" id="DTFV01000033">
    <property type="protein sequence ID" value="HGI30054.1"/>
    <property type="molecule type" value="Genomic_DNA"/>
</dbReference>
<comment type="similarity">
    <text evidence="1">Belongs to the leucine-binding protein family.</text>
</comment>
<feature type="domain" description="Leucine-binding protein" evidence="3">
    <location>
        <begin position="26"/>
        <end position="375"/>
    </location>
</feature>
<evidence type="ECO:0000256" key="2">
    <source>
        <dbReference type="ARBA" id="ARBA00022729"/>
    </source>
</evidence>
<dbReference type="Gene3D" id="3.40.50.2300">
    <property type="match status" value="2"/>
</dbReference>
<dbReference type="Pfam" id="PF13458">
    <property type="entry name" value="Peripla_BP_6"/>
    <property type="match status" value="1"/>
</dbReference>
<reference evidence="4" key="1">
    <citation type="journal article" date="2020" name="mSystems">
        <title>Genome- and Community-Level Interaction Insights into Carbon Utilization and Element Cycling Functions of Hydrothermarchaeota in Hydrothermal Sediment.</title>
        <authorList>
            <person name="Zhou Z."/>
            <person name="Liu Y."/>
            <person name="Xu W."/>
            <person name="Pan J."/>
            <person name="Luo Z.H."/>
            <person name="Li M."/>
        </authorList>
    </citation>
    <scope>NUCLEOTIDE SEQUENCE [LARGE SCALE GENOMIC DNA]</scope>
    <source>
        <strain evidence="4">SpSt-747</strain>
    </source>
</reference>
<proteinExistence type="inferred from homology"/>
<sequence length="381" mass="42394">MKSRRLVAFLFLSAVFFWGQVFAEEPIRIGLQAPITGSFAIEGQMARQCVEVAAELINEQGGILGRPVEIIVADDASNPRDSALAAQKLISQGVVAAIASYGSSVTEPAADLYERNRVVCVAYGATAVRLTMGKERRYFFRTCGRDDSQGEFFARFAVETMGWRRIAIMHDNQTYGKGVAEETKKYLEPYIREGRAEIVYYDAITPGDQDYSAALTKLRESNPDVWYYTAYYPEAGLLVRQAREMGITVPFVGSNAVPNEDFVRIAGLEYVVGTFMTQEPLPQDLNTPKAQEFFAAYRAKYGDIPSSPWPIYAADALFALAQAIENAKSTKPDDIAQAMRTMENAEGITGPIVFTERGDRKGVPYAMYRYNEKGQLELFKP</sequence>
<dbReference type="SUPFAM" id="SSF53822">
    <property type="entry name" value="Periplasmic binding protein-like I"/>
    <property type="match status" value="1"/>
</dbReference>
<evidence type="ECO:0000259" key="3">
    <source>
        <dbReference type="Pfam" id="PF13458"/>
    </source>
</evidence>
<keyword evidence="2" id="KW-0732">Signal</keyword>
<dbReference type="CDD" id="cd06342">
    <property type="entry name" value="PBP1_ABC_LIVBP-like"/>
    <property type="match status" value="1"/>
</dbReference>
<dbReference type="InterPro" id="IPR028082">
    <property type="entry name" value="Peripla_BP_I"/>
</dbReference>
<evidence type="ECO:0000313" key="4">
    <source>
        <dbReference type="EMBL" id="HGI30054.1"/>
    </source>
</evidence>
<dbReference type="PANTHER" id="PTHR47151">
    <property type="entry name" value="LEU/ILE/VAL-BINDING ABC TRANSPORTER SUBUNIT"/>
    <property type="match status" value="1"/>
</dbReference>
<comment type="caution">
    <text evidence="4">The sequence shown here is derived from an EMBL/GenBank/DDBJ whole genome shotgun (WGS) entry which is preliminary data.</text>
</comment>
<evidence type="ECO:0000256" key="1">
    <source>
        <dbReference type="ARBA" id="ARBA00010062"/>
    </source>
</evidence>
<dbReference type="AlphaFoldDB" id="A0A7V3YFC1"/>
<name>A0A7V3YFC1_9BACT</name>